<dbReference type="PANTHER" id="PTHR24040">
    <property type="entry name" value="LAMININ G-LIKE DOMAIN-CONTAINING PROTEIN"/>
    <property type="match status" value="1"/>
</dbReference>
<dbReference type="FunCoup" id="W5N902">
    <property type="interactions" value="295"/>
</dbReference>
<reference evidence="15" key="3">
    <citation type="submission" date="2025-09" db="UniProtKB">
        <authorList>
            <consortium name="Ensembl"/>
        </authorList>
    </citation>
    <scope>IDENTIFICATION</scope>
</reference>
<dbReference type="CDD" id="cd00110">
    <property type="entry name" value="LamG"/>
    <property type="match status" value="1"/>
</dbReference>
<name>W5N902_LEPOC</name>
<dbReference type="InterPro" id="IPR051145">
    <property type="entry name" value="GAS-SHBG-PROS"/>
</dbReference>
<evidence type="ECO:0000259" key="14">
    <source>
        <dbReference type="PROSITE" id="PS50025"/>
    </source>
</evidence>
<feature type="domain" description="Laminin G" evidence="14">
    <location>
        <begin position="43"/>
        <end position="213"/>
    </location>
</feature>
<comment type="subcellular location">
    <subcellularLocation>
        <location evidence="1">Secreted</location>
    </subcellularLocation>
</comment>
<dbReference type="Pfam" id="PF00054">
    <property type="entry name" value="Laminin_G_1"/>
    <property type="match status" value="1"/>
</dbReference>
<dbReference type="InterPro" id="IPR013320">
    <property type="entry name" value="ConA-like_dom_sf"/>
</dbReference>
<evidence type="ECO:0000313" key="16">
    <source>
        <dbReference type="Proteomes" id="UP000018468"/>
    </source>
</evidence>
<evidence type="ECO:0000256" key="13">
    <source>
        <dbReference type="SAM" id="SignalP"/>
    </source>
</evidence>
<evidence type="ECO:0000256" key="9">
    <source>
        <dbReference type="ARBA" id="ARBA00023180"/>
    </source>
</evidence>
<dbReference type="FunFam" id="2.60.120.200:FF:000107">
    <property type="entry name" value="Sex hormone-binding globulin"/>
    <property type="match status" value="1"/>
</dbReference>
<dbReference type="PROSITE" id="PS50025">
    <property type="entry name" value="LAM_G_DOMAIN"/>
    <property type="match status" value="1"/>
</dbReference>
<keyword evidence="5 13" id="KW-0732">Signal</keyword>
<dbReference type="Gene3D" id="2.60.120.200">
    <property type="match status" value="2"/>
</dbReference>
<protein>
    <recommendedName>
        <fullName evidence="11">Sex hormone-binding globulin</fullName>
    </recommendedName>
</protein>
<dbReference type="HOGENOM" id="CLU_063172_0_0_1"/>
<dbReference type="GO" id="GO:0005496">
    <property type="term" value="F:steroid binding"/>
    <property type="evidence" value="ECO:0000318"/>
    <property type="project" value="GO_Central"/>
</dbReference>
<keyword evidence="7" id="KW-0446">Lipid-binding</keyword>
<keyword evidence="8" id="KW-1015">Disulfide bond</keyword>
<dbReference type="SUPFAM" id="SSF49899">
    <property type="entry name" value="Concanavalin A-like lectins/glucanases"/>
    <property type="match status" value="2"/>
</dbReference>
<evidence type="ECO:0000256" key="12">
    <source>
        <dbReference type="PROSITE-ProRule" id="PRU00122"/>
    </source>
</evidence>
<keyword evidence="16" id="KW-1185">Reference proteome</keyword>
<evidence type="ECO:0000256" key="8">
    <source>
        <dbReference type="ARBA" id="ARBA00023157"/>
    </source>
</evidence>
<keyword evidence="9" id="KW-0325">Glycoprotein</keyword>
<keyword evidence="6" id="KW-0677">Repeat</keyword>
<keyword evidence="3" id="KW-0964">Secreted</keyword>
<dbReference type="GO" id="GO:0005576">
    <property type="term" value="C:extracellular region"/>
    <property type="evidence" value="ECO:0007669"/>
    <property type="project" value="UniProtKB-SubCell"/>
</dbReference>
<evidence type="ECO:0000256" key="4">
    <source>
        <dbReference type="ARBA" id="ARBA00022665"/>
    </source>
</evidence>
<dbReference type="Ensembl" id="ENSLOCT00000017141.1">
    <property type="protein sequence ID" value="ENSLOCP00000017111.1"/>
    <property type="gene ID" value="ENSLOCG00000013875.1"/>
</dbReference>
<comment type="function">
    <text evidence="10">Functions as an androgen transport protein, but may also be involved in receptor mediated processes. Each dimer binds one molecule of steroid. Specific for 5-alpha-dihydrotestosterone, testosterone, and 17-beta-estradiol. Regulates the plasma metabolic clearance rate of steroid hormones by controlling their plasma concentration.</text>
</comment>
<evidence type="ECO:0000256" key="2">
    <source>
        <dbReference type="ARBA" id="ARBA00011738"/>
    </source>
</evidence>
<evidence type="ECO:0000256" key="7">
    <source>
        <dbReference type="ARBA" id="ARBA00023121"/>
    </source>
</evidence>
<proteinExistence type="predicted"/>
<comment type="caution">
    <text evidence="12">Lacks conserved residue(s) required for the propagation of feature annotation.</text>
</comment>
<evidence type="ECO:0000256" key="3">
    <source>
        <dbReference type="ARBA" id="ARBA00022525"/>
    </source>
</evidence>
<dbReference type="PANTHER" id="PTHR24040:SF3">
    <property type="entry name" value="SEX HORMONE-BINDING GLOBULIN"/>
    <property type="match status" value="1"/>
</dbReference>
<organism evidence="15 16">
    <name type="scientific">Lepisosteus oculatus</name>
    <name type="common">Spotted gar</name>
    <dbReference type="NCBI Taxonomy" id="7918"/>
    <lineage>
        <taxon>Eukaryota</taxon>
        <taxon>Metazoa</taxon>
        <taxon>Chordata</taxon>
        <taxon>Craniata</taxon>
        <taxon>Vertebrata</taxon>
        <taxon>Euteleostomi</taxon>
        <taxon>Actinopterygii</taxon>
        <taxon>Neopterygii</taxon>
        <taxon>Holostei</taxon>
        <taxon>Semionotiformes</taxon>
        <taxon>Lepisosteidae</taxon>
        <taxon>Lepisosteus</taxon>
    </lineage>
</organism>
<evidence type="ECO:0000256" key="1">
    <source>
        <dbReference type="ARBA" id="ARBA00004613"/>
    </source>
</evidence>
<dbReference type="Bgee" id="ENSLOCG00000013875">
    <property type="expression patterns" value="Expressed in liver and 9 other cell types or tissues"/>
</dbReference>
<dbReference type="GeneTree" id="ENSGT00940000154035"/>
<evidence type="ECO:0000313" key="15">
    <source>
        <dbReference type="Ensembl" id="ENSLOCP00000017111.1"/>
    </source>
</evidence>
<dbReference type="OMA" id="TEPWAFS"/>
<dbReference type="SMART" id="SM00282">
    <property type="entry name" value="LamG"/>
    <property type="match status" value="1"/>
</dbReference>
<evidence type="ECO:0000256" key="10">
    <source>
        <dbReference type="ARBA" id="ARBA00037620"/>
    </source>
</evidence>
<dbReference type="InterPro" id="IPR001791">
    <property type="entry name" value="Laminin_G"/>
</dbReference>
<evidence type="ECO:0000256" key="6">
    <source>
        <dbReference type="ARBA" id="ARBA00022737"/>
    </source>
</evidence>
<comment type="subunit">
    <text evidence="2">Homodimer.</text>
</comment>
<accession>W5N902</accession>
<dbReference type="eggNOG" id="KOG3927">
    <property type="taxonomic scope" value="Eukaryota"/>
</dbReference>
<sequence>MRRIGALVLIASLAVVRCRSSEENHGEGGDAEDYLTGDDILNLGQQWGTTEPFTTMTANLSDVTSIKSSFQFRTLDSEGVVFYGDTKAGEDWFVLALRGGIPEMQIGKSSSRVSVSGGPRLDDGRWHQVQLRSENQFVVLEVDRVAVLTVGLHSVDDSELLGQIRLALGGILVDSSLLFPTLRPEMDGCIRGGTWLNLSTPWVSTLRTEPKPCFANLIQGSYFLGTGLALFQSTDFPLSPENRTLTVEVSLRPERWSGTVLAVQTRDHRLLLSLSLDVSKDCNELLVVFTSTLSVHMCLPPDPEDNLVVVISEKEAQIRTGPDRPPAVLEDMEEMLEAWEKGALLSFGGTPDGSDTNGPADQSYFRGCMYGIRVQGRALDLDRSFYKHGSISSHSCPKKKIEKPSHSQFFGGRLSVSGAISVWSSTIIQKYKAKKAH</sequence>
<dbReference type="InParanoid" id="W5N902"/>
<reference evidence="15" key="2">
    <citation type="submission" date="2025-08" db="UniProtKB">
        <authorList>
            <consortium name="Ensembl"/>
        </authorList>
    </citation>
    <scope>IDENTIFICATION</scope>
</reference>
<evidence type="ECO:0000256" key="5">
    <source>
        <dbReference type="ARBA" id="ARBA00022729"/>
    </source>
</evidence>
<dbReference type="AlphaFoldDB" id="W5N902"/>
<keyword evidence="4" id="KW-0754">Steroid-binding</keyword>
<evidence type="ECO:0000256" key="11">
    <source>
        <dbReference type="ARBA" id="ARBA00040510"/>
    </source>
</evidence>
<reference evidence="16" key="1">
    <citation type="submission" date="2011-12" db="EMBL/GenBank/DDBJ databases">
        <title>The Draft Genome of Lepisosteus oculatus.</title>
        <authorList>
            <consortium name="The Broad Institute Genome Assembly &amp; Analysis Group"/>
            <consortium name="Computational R&amp;D Group"/>
            <consortium name="and Sequencing Platform"/>
            <person name="Di Palma F."/>
            <person name="Alfoldi J."/>
            <person name="Johnson J."/>
            <person name="Berlin A."/>
            <person name="Gnerre S."/>
            <person name="Jaffe D."/>
            <person name="MacCallum I."/>
            <person name="Young S."/>
            <person name="Walker B.J."/>
            <person name="Lander E.S."/>
            <person name="Lindblad-Toh K."/>
        </authorList>
    </citation>
    <scope>NUCLEOTIDE SEQUENCE [LARGE SCALE GENOMIC DNA]</scope>
</reference>
<feature type="chain" id="PRO_5004867227" description="Sex hormone-binding globulin" evidence="13">
    <location>
        <begin position="21"/>
        <end position="437"/>
    </location>
</feature>
<dbReference type="Proteomes" id="UP000018468">
    <property type="component" value="Linkage group LG2"/>
</dbReference>
<feature type="signal peptide" evidence="13">
    <location>
        <begin position="1"/>
        <end position="20"/>
    </location>
</feature>
<dbReference type="EMBL" id="AHAT01029670">
    <property type="status" value="NOT_ANNOTATED_CDS"/>
    <property type="molecule type" value="Genomic_DNA"/>
</dbReference>
<dbReference type="STRING" id="7918.ENSLOCP00000017111"/>